<protein>
    <recommendedName>
        <fullName evidence="5">Aromatic amino acid beta-eliminating lyase/threonine aldolase domain-containing protein</fullName>
    </recommendedName>
</protein>
<dbReference type="InterPro" id="IPR001597">
    <property type="entry name" value="ArAA_b-elim_lyase/Thr_aldolase"/>
</dbReference>
<dbReference type="GO" id="GO:0006567">
    <property type="term" value="P:L-threonine catabolic process"/>
    <property type="evidence" value="ECO:0007669"/>
    <property type="project" value="TreeGrafter"/>
</dbReference>
<dbReference type="Gene3D" id="1.10.630.10">
    <property type="entry name" value="Cytochrome P450"/>
    <property type="match status" value="1"/>
</dbReference>
<dbReference type="Proteomes" id="UP001194746">
    <property type="component" value="Unassembled WGS sequence"/>
</dbReference>
<dbReference type="GO" id="GO:0006545">
    <property type="term" value="P:glycine biosynthetic process"/>
    <property type="evidence" value="ECO:0007669"/>
    <property type="project" value="TreeGrafter"/>
</dbReference>
<dbReference type="GO" id="GO:0005829">
    <property type="term" value="C:cytosol"/>
    <property type="evidence" value="ECO:0007669"/>
    <property type="project" value="TreeGrafter"/>
</dbReference>
<reference evidence="6" key="1">
    <citation type="journal article" date="2019" name="Beilstein J. Org. Chem.">
        <title>Nanangenines: drimane sesquiterpenoids as the dominant metabolite cohort of a novel Australian fungus, Aspergillus nanangensis.</title>
        <authorList>
            <person name="Lacey H.J."/>
            <person name="Gilchrist C.L.M."/>
            <person name="Crombie A."/>
            <person name="Kalaitzis J.A."/>
            <person name="Vuong D."/>
            <person name="Rutledge P.J."/>
            <person name="Turner P."/>
            <person name="Pitt J.I."/>
            <person name="Lacey E."/>
            <person name="Chooi Y.H."/>
            <person name="Piggott A.M."/>
        </authorList>
    </citation>
    <scope>NUCLEOTIDE SEQUENCE</scope>
    <source>
        <strain evidence="6">MST-FP2251</strain>
    </source>
</reference>
<dbReference type="InterPro" id="IPR036396">
    <property type="entry name" value="Cyt_P450_sf"/>
</dbReference>
<keyword evidence="4" id="KW-1133">Transmembrane helix</keyword>
<name>A0AAD4GV14_ASPNN</name>
<dbReference type="EMBL" id="VCAU01000040">
    <property type="protein sequence ID" value="KAF9889003.1"/>
    <property type="molecule type" value="Genomic_DNA"/>
</dbReference>
<evidence type="ECO:0000313" key="6">
    <source>
        <dbReference type="EMBL" id="KAF9889003.1"/>
    </source>
</evidence>
<proteinExistence type="inferred from homology"/>
<reference evidence="6" key="2">
    <citation type="submission" date="2020-02" db="EMBL/GenBank/DDBJ databases">
        <authorList>
            <person name="Gilchrist C.L.M."/>
            <person name="Chooi Y.-H."/>
        </authorList>
    </citation>
    <scope>NUCLEOTIDE SEQUENCE</scope>
    <source>
        <strain evidence="6">MST-FP2251</strain>
    </source>
</reference>
<dbReference type="InterPro" id="IPR015421">
    <property type="entry name" value="PyrdxlP-dep_Trfase_major"/>
</dbReference>
<feature type="transmembrane region" description="Helical" evidence="4">
    <location>
        <begin position="14"/>
        <end position="35"/>
    </location>
</feature>
<dbReference type="PANTHER" id="PTHR48097">
    <property type="entry name" value="L-THREONINE ALDOLASE-RELATED"/>
    <property type="match status" value="1"/>
</dbReference>
<dbReference type="Gene3D" id="3.40.640.10">
    <property type="entry name" value="Type I PLP-dependent aspartate aminotransferase-like (Major domain)"/>
    <property type="match status" value="1"/>
</dbReference>
<keyword evidence="4" id="KW-0472">Membrane</keyword>
<evidence type="ECO:0000259" key="5">
    <source>
        <dbReference type="Pfam" id="PF01212"/>
    </source>
</evidence>
<dbReference type="Pfam" id="PF01212">
    <property type="entry name" value="Beta_elim_lyase"/>
    <property type="match status" value="1"/>
</dbReference>
<dbReference type="GO" id="GO:0020037">
    <property type="term" value="F:heme binding"/>
    <property type="evidence" value="ECO:0007669"/>
    <property type="project" value="InterPro"/>
</dbReference>
<keyword evidence="3" id="KW-0663">Pyridoxal phosphate</keyword>
<dbReference type="GO" id="GO:0016705">
    <property type="term" value="F:oxidoreductase activity, acting on paired donors, with incorporation or reduction of molecular oxygen"/>
    <property type="evidence" value="ECO:0007669"/>
    <property type="project" value="InterPro"/>
</dbReference>
<keyword evidence="4" id="KW-0812">Transmembrane</keyword>
<dbReference type="SUPFAM" id="SSF48264">
    <property type="entry name" value="Cytochrome P450"/>
    <property type="match status" value="1"/>
</dbReference>
<gene>
    <name evidence="6" type="ORF">FE257_007980</name>
</gene>
<dbReference type="SUPFAM" id="SSF53383">
    <property type="entry name" value="PLP-dependent transferases"/>
    <property type="match status" value="1"/>
</dbReference>
<sequence>MAIPYWEAVDTSTALQILAVIWAVYYVAAAVYNIFLHPLANIPGPIYCRFSKLPWDYWQWTGRLPQKTAKVHAKYREIVRIGPDELSFTNNAAWTDIFAKVPGQAQWPRHLKRGPQGKNGPQSIMNTAGTYHARFRRLLSHAFSEKGLQEQQDLITKYIDLFIHKVDGFVMVAFDVISDLGWSEPFNCVENGEVHEWMKTFAETAFDTQLKFLFHEHRLMFLAPYFVPMKLQLARLQNFKYWFCPSRNGIPVHLDGARLWEAVAAGFGSLQEYCECFDSVSLCFSNGLGAPIGSVIVGPGRVREQARRIRKGVGGGLRQAGVVCAAAAVAVQETFLAGKLQASHVRARQIGRFWESHGGRLQYPVETNMVWLDLAAVGMAVEDFIHRGEQVGLRFMNARLVVHYQIDCQEVERLKGLMLEILGPQQSRL</sequence>
<dbReference type="GO" id="GO:0005506">
    <property type="term" value="F:iron ion binding"/>
    <property type="evidence" value="ECO:0007669"/>
    <property type="project" value="InterPro"/>
</dbReference>
<dbReference type="InterPro" id="IPR015422">
    <property type="entry name" value="PyrdxlP-dep_Trfase_small"/>
</dbReference>
<dbReference type="InterPro" id="IPR015424">
    <property type="entry name" value="PyrdxlP-dep_Trfase"/>
</dbReference>
<organism evidence="6 7">
    <name type="scientific">Aspergillus nanangensis</name>
    <dbReference type="NCBI Taxonomy" id="2582783"/>
    <lineage>
        <taxon>Eukaryota</taxon>
        <taxon>Fungi</taxon>
        <taxon>Dikarya</taxon>
        <taxon>Ascomycota</taxon>
        <taxon>Pezizomycotina</taxon>
        <taxon>Eurotiomycetes</taxon>
        <taxon>Eurotiomycetidae</taxon>
        <taxon>Eurotiales</taxon>
        <taxon>Aspergillaceae</taxon>
        <taxon>Aspergillus</taxon>
        <taxon>Aspergillus subgen. Circumdati</taxon>
    </lineage>
</organism>
<evidence type="ECO:0000256" key="1">
    <source>
        <dbReference type="ARBA" id="ARBA00001933"/>
    </source>
</evidence>
<evidence type="ECO:0000313" key="7">
    <source>
        <dbReference type="Proteomes" id="UP001194746"/>
    </source>
</evidence>
<accession>A0AAD4GV14</accession>
<evidence type="ECO:0000256" key="3">
    <source>
        <dbReference type="ARBA" id="ARBA00022898"/>
    </source>
</evidence>
<keyword evidence="7" id="KW-1185">Reference proteome</keyword>
<evidence type="ECO:0000256" key="4">
    <source>
        <dbReference type="SAM" id="Phobius"/>
    </source>
</evidence>
<dbReference type="AlphaFoldDB" id="A0AAD4GV14"/>
<dbReference type="PANTHER" id="PTHR48097:SF9">
    <property type="entry name" value="L-THREONINE ALDOLASE"/>
    <property type="match status" value="1"/>
</dbReference>
<dbReference type="GO" id="GO:0008732">
    <property type="term" value="F:L-allo-threonine aldolase activity"/>
    <property type="evidence" value="ECO:0007669"/>
    <property type="project" value="TreeGrafter"/>
</dbReference>
<comment type="caution">
    <text evidence="6">The sequence shown here is derived from an EMBL/GenBank/DDBJ whole genome shotgun (WGS) entry which is preliminary data.</text>
</comment>
<comment type="cofactor">
    <cofactor evidence="1">
        <name>pyridoxal 5'-phosphate</name>
        <dbReference type="ChEBI" id="CHEBI:597326"/>
    </cofactor>
</comment>
<evidence type="ECO:0000256" key="2">
    <source>
        <dbReference type="ARBA" id="ARBA00006966"/>
    </source>
</evidence>
<feature type="domain" description="Aromatic amino acid beta-eliminating lyase/threonine aldolase" evidence="5">
    <location>
        <begin position="247"/>
        <end position="375"/>
    </location>
</feature>
<dbReference type="GO" id="GO:0004497">
    <property type="term" value="F:monooxygenase activity"/>
    <property type="evidence" value="ECO:0007669"/>
    <property type="project" value="InterPro"/>
</dbReference>
<comment type="similarity">
    <text evidence="2">Belongs to the threonine aldolase family.</text>
</comment>
<dbReference type="Gene3D" id="3.90.1150.10">
    <property type="entry name" value="Aspartate Aminotransferase, domain 1"/>
    <property type="match status" value="1"/>
</dbReference>